<evidence type="ECO:0000313" key="5">
    <source>
        <dbReference type="Proteomes" id="UP000799441"/>
    </source>
</evidence>
<feature type="compositionally biased region" description="Polar residues" evidence="1">
    <location>
        <begin position="263"/>
        <end position="272"/>
    </location>
</feature>
<dbReference type="InterPro" id="IPR035999">
    <property type="entry name" value="Sec7_dom_sf"/>
</dbReference>
<feature type="compositionally biased region" description="Low complexity" evidence="1">
    <location>
        <begin position="413"/>
        <end position="423"/>
    </location>
</feature>
<dbReference type="InterPro" id="IPR000904">
    <property type="entry name" value="Sec7_dom"/>
</dbReference>
<feature type="compositionally biased region" description="Basic residues" evidence="1">
    <location>
        <begin position="1100"/>
        <end position="1111"/>
    </location>
</feature>
<dbReference type="SUPFAM" id="SSF50729">
    <property type="entry name" value="PH domain-like"/>
    <property type="match status" value="1"/>
</dbReference>
<feature type="region of interest" description="Disordered" evidence="1">
    <location>
        <begin position="1"/>
        <end position="61"/>
    </location>
</feature>
<dbReference type="PANTHER" id="PTHR10663:SF405">
    <property type="entry name" value="ARF GUANINE NUCLEOTIDE EXCHANGE FACTOR SYT1"/>
    <property type="match status" value="1"/>
</dbReference>
<dbReference type="PROSITE" id="PS50003">
    <property type="entry name" value="PH_DOMAIN"/>
    <property type="match status" value="1"/>
</dbReference>
<feature type="region of interest" description="Disordered" evidence="1">
    <location>
        <begin position="1097"/>
        <end position="1183"/>
    </location>
</feature>
<dbReference type="InterPro" id="IPR001849">
    <property type="entry name" value="PH_domain"/>
</dbReference>
<dbReference type="SMART" id="SM00222">
    <property type="entry name" value="Sec7"/>
    <property type="match status" value="1"/>
</dbReference>
<feature type="region of interest" description="Disordered" evidence="1">
    <location>
        <begin position="101"/>
        <end position="131"/>
    </location>
</feature>
<feature type="compositionally biased region" description="Polar residues" evidence="1">
    <location>
        <begin position="1221"/>
        <end position="1232"/>
    </location>
</feature>
<gene>
    <name evidence="4" type="ORF">K431DRAFT_268175</name>
</gene>
<feature type="region of interest" description="Disordered" evidence="1">
    <location>
        <begin position="260"/>
        <end position="391"/>
    </location>
</feature>
<organism evidence="4 5">
    <name type="scientific">Polychaeton citri CBS 116435</name>
    <dbReference type="NCBI Taxonomy" id="1314669"/>
    <lineage>
        <taxon>Eukaryota</taxon>
        <taxon>Fungi</taxon>
        <taxon>Dikarya</taxon>
        <taxon>Ascomycota</taxon>
        <taxon>Pezizomycotina</taxon>
        <taxon>Dothideomycetes</taxon>
        <taxon>Dothideomycetidae</taxon>
        <taxon>Capnodiales</taxon>
        <taxon>Capnodiaceae</taxon>
        <taxon>Polychaeton</taxon>
    </lineage>
</organism>
<feature type="compositionally biased region" description="Polar residues" evidence="1">
    <location>
        <begin position="1587"/>
        <end position="1598"/>
    </location>
</feature>
<feature type="compositionally biased region" description="Low complexity" evidence="1">
    <location>
        <begin position="1449"/>
        <end position="1458"/>
    </location>
</feature>
<dbReference type="CDD" id="cd00171">
    <property type="entry name" value="Sec7"/>
    <property type="match status" value="1"/>
</dbReference>
<dbReference type="EMBL" id="MU003788">
    <property type="protein sequence ID" value="KAF2721761.1"/>
    <property type="molecule type" value="Genomic_DNA"/>
</dbReference>
<reference evidence="4" key="1">
    <citation type="journal article" date="2020" name="Stud. Mycol.">
        <title>101 Dothideomycetes genomes: a test case for predicting lifestyles and emergence of pathogens.</title>
        <authorList>
            <person name="Haridas S."/>
            <person name="Albert R."/>
            <person name="Binder M."/>
            <person name="Bloem J."/>
            <person name="Labutti K."/>
            <person name="Salamov A."/>
            <person name="Andreopoulos B."/>
            <person name="Baker S."/>
            <person name="Barry K."/>
            <person name="Bills G."/>
            <person name="Bluhm B."/>
            <person name="Cannon C."/>
            <person name="Castanera R."/>
            <person name="Culley D."/>
            <person name="Daum C."/>
            <person name="Ezra D."/>
            <person name="Gonzalez J."/>
            <person name="Henrissat B."/>
            <person name="Kuo A."/>
            <person name="Liang C."/>
            <person name="Lipzen A."/>
            <person name="Lutzoni F."/>
            <person name="Magnuson J."/>
            <person name="Mondo S."/>
            <person name="Nolan M."/>
            <person name="Ohm R."/>
            <person name="Pangilinan J."/>
            <person name="Park H.-J."/>
            <person name="Ramirez L."/>
            <person name="Alfaro M."/>
            <person name="Sun H."/>
            <person name="Tritt A."/>
            <person name="Yoshinaga Y."/>
            <person name="Zwiers L.-H."/>
            <person name="Turgeon B."/>
            <person name="Goodwin S."/>
            <person name="Spatafora J."/>
            <person name="Crous P."/>
            <person name="Grigoriev I."/>
        </authorList>
    </citation>
    <scope>NUCLEOTIDE SEQUENCE</scope>
    <source>
        <strain evidence="4">CBS 116435</strain>
    </source>
</reference>
<feature type="region of interest" description="Disordered" evidence="1">
    <location>
        <begin position="403"/>
        <end position="519"/>
    </location>
</feature>
<dbReference type="Gene3D" id="1.10.1000.11">
    <property type="entry name" value="Arf Nucleotide-binding Site Opener,domain 2"/>
    <property type="match status" value="1"/>
</dbReference>
<dbReference type="Gene3D" id="2.30.29.30">
    <property type="entry name" value="Pleckstrin-homology domain (PH domain)/Phosphotyrosine-binding domain (PTB)"/>
    <property type="match status" value="1"/>
</dbReference>
<keyword evidence="5" id="KW-1185">Reference proteome</keyword>
<dbReference type="PROSITE" id="PS50190">
    <property type="entry name" value="SEC7"/>
    <property type="match status" value="1"/>
</dbReference>
<feature type="compositionally biased region" description="Polar residues" evidence="1">
    <location>
        <begin position="1397"/>
        <end position="1413"/>
    </location>
</feature>
<evidence type="ECO:0000256" key="1">
    <source>
        <dbReference type="SAM" id="MobiDB-lite"/>
    </source>
</evidence>
<dbReference type="SUPFAM" id="SSF48425">
    <property type="entry name" value="Sec7 domain"/>
    <property type="match status" value="1"/>
</dbReference>
<protein>
    <recommendedName>
        <fullName evidence="6">SEC7 domain-containing protein</fullName>
    </recommendedName>
</protein>
<feature type="compositionally biased region" description="Basic residues" evidence="1">
    <location>
        <begin position="160"/>
        <end position="175"/>
    </location>
</feature>
<feature type="compositionally biased region" description="Low complexity" evidence="1">
    <location>
        <begin position="337"/>
        <end position="355"/>
    </location>
</feature>
<feature type="compositionally biased region" description="Polar residues" evidence="1">
    <location>
        <begin position="281"/>
        <end position="290"/>
    </location>
</feature>
<feature type="compositionally biased region" description="Low complexity" evidence="1">
    <location>
        <begin position="15"/>
        <end position="25"/>
    </location>
</feature>
<dbReference type="GO" id="GO:0005085">
    <property type="term" value="F:guanyl-nucleotide exchange factor activity"/>
    <property type="evidence" value="ECO:0007669"/>
    <property type="project" value="InterPro"/>
</dbReference>
<dbReference type="OrthoDB" id="430364at2759"/>
<feature type="compositionally biased region" description="Low complexity" evidence="1">
    <location>
        <begin position="1120"/>
        <end position="1132"/>
    </location>
</feature>
<accession>A0A9P4QB72</accession>
<feature type="region of interest" description="Disordered" evidence="1">
    <location>
        <begin position="1506"/>
        <end position="1598"/>
    </location>
</feature>
<evidence type="ECO:0000259" key="2">
    <source>
        <dbReference type="PROSITE" id="PS50003"/>
    </source>
</evidence>
<dbReference type="InterPro" id="IPR023394">
    <property type="entry name" value="Sec7_C_sf"/>
</dbReference>
<dbReference type="InterPro" id="IPR011993">
    <property type="entry name" value="PH-like_dom_sf"/>
</dbReference>
<dbReference type="GO" id="GO:0032012">
    <property type="term" value="P:regulation of ARF protein signal transduction"/>
    <property type="evidence" value="ECO:0007669"/>
    <property type="project" value="InterPro"/>
</dbReference>
<sequence length="1598" mass="175548">MLLLSRRRSALDFLSQQPQPDSQPDTAEDPSRLRPRTSSALEPSPASPTRPRSEYAFPLSRLSHEVLQHEIPDHPRNTAGADGGRRQKRFSMLRLRNHSESQLSVVGRRDSSGLYNSDEVPPVPSLTTPPAAPAIIRTAPTMADLDAHEQQQEQQQPQPRQRRPLFKRSPSKRSAKSVQGRGQGQGQGQEPRKSAEVAREGAVDKRRNPPSIRWRRMQGRSTGLDDLARLSSQRSSLNAQTPPASADPTTVASDLLALPTPRASESSQSGDSADQVPGAAKTSTSHSSNFFKLPRRNKNRNSLFPLPIKIPHPEAPEEQQQQQQQRQQQQSPHRLGSPTSPSTPRASTSAVSARSLQTPDSNRTPHVLFRRHTETSPIKREQSHSPFRSPRAALARGSLFGIEPGMGLNRGNSQRSQASSASSPLQPPVRLSARDRASTTSSYGRISHDIESPPPWNGSQRTSTSTTGRSSLGGFLNLARFRQQSDPHSPRRGSPGTGSKSNSFALSREALVVPEREEGEAPGKYLERLEAAVSRSMIATVLSKSADAFAQAVLRSHCRRFPFFGEPIDMSLRKFLLEAELPKETQQIDRVVQAFADRYHECNPGIFQSPEQAYIIAFSLLMLHTDAFNKNNKHKMTKSDYCRNASGQGVHEDVLACFYDNICYTPFIHFEEEVDFGGEKGQQLIQQKKRKLKEAISDSGKKPSGPIDPYTLLVEQKLDTIRPSIKDSITMDDHYSYLGSQSGLDASYLQRAFTHTGTLQIISARSRPTAYSEGQMAMNGGMMVPNSSVLADTQGQAGVIDIKVTKVGTLWRKATKRKKARSPWQEWGAILTGSQLYMFKNVHWVKGLMHQFLQKQKHGHPRTPVTFQPPLHDFKPDELLKIDDAVALTDGTYTRHKHAFIFVRPGGQEEVFLADNEGEMNDWLGLLNYAAAFRAAGIRVRGMVGGAEDTKPVELARISTASSAQPHHISESEVALATQHRGFTPQLHQQVMAARKQLMIRKINEADDKLSANRRHLDDILRNARHLQILAPIAPRTRDDVVFSARKHDAQIRWSRRDIWRITCHKDILAMDIQQDGHPTPVAATEPEAHPLEFAESGKKAKSKGLLRLHSKHSEPSSNPQSPKSPTSASPSTSPPGRPSLVLRPSTNGSDATFMGDDVFRTPPESATNPKAGEPWHLPPLQFDTDSRFVSSIDQTHRGSIASTMLSAASHSQRQRASLSNESPASSVQPTPSGLEANLDPFASQATPRASIDDSELERLAKGSVTPEPVPLASHGLGIDGTPADAMVKTPDNKHRSGVRRSLQKTLRDAHPGSKHRRNKESESTVRSNPDPAGLDLDSTPGLERAKGRFILHGKQASVIQFGPEWPTDRMRSRREPNRTASGESAQIGLHRKTTDEQSQFSLDPSRLPASSKSNRDAASLSGGSRATSRTHSFREDASVADAYATTASPAAISSSAGDDSDVPSGYDLSSFEPPPFLNNDQYQTYGSHRDTVIGPKRLQSAEFLAKGEDSNGVGMVVVDDRNVDEGSNGNNDRDHRRTVVGPSPAIRLNGTKAYQDDSDEDSEGQHFSEATSGVTSLEDDELRRLSTPSSSHAVTVN</sequence>
<evidence type="ECO:0000259" key="3">
    <source>
        <dbReference type="PROSITE" id="PS50190"/>
    </source>
</evidence>
<feature type="compositionally biased region" description="Polar residues" evidence="1">
    <location>
        <begin position="1422"/>
        <end position="1431"/>
    </location>
</feature>
<dbReference type="FunFam" id="1.10.1000.11:FF:000002">
    <property type="entry name" value="Cytohesin 1"/>
    <property type="match status" value="1"/>
</dbReference>
<feature type="region of interest" description="Disordered" evidence="1">
    <location>
        <begin position="145"/>
        <end position="224"/>
    </location>
</feature>
<proteinExistence type="predicted"/>
<feature type="compositionally biased region" description="Basic and acidic residues" evidence="1">
    <location>
        <begin position="1367"/>
        <end position="1378"/>
    </location>
</feature>
<comment type="caution">
    <text evidence="4">The sequence shown here is derived from an EMBL/GenBank/DDBJ whole genome shotgun (WGS) entry which is preliminary data.</text>
</comment>
<feature type="region of interest" description="Disordered" evidence="1">
    <location>
        <begin position="1205"/>
        <end position="1437"/>
    </location>
</feature>
<feature type="region of interest" description="Disordered" evidence="1">
    <location>
        <begin position="1449"/>
        <end position="1490"/>
    </location>
</feature>
<feature type="compositionally biased region" description="Low complexity" evidence="1">
    <location>
        <begin position="1206"/>
        <end position="1220"/>
    </location>
</feature>
<feature type="compositionally biased region" description="Low complexity" evidence="1">
    <location>
        <begin position="319"/>
        <end position="330"/>
    </location>
</feature>
<dbReference type="Pfam" id="PF01369">
    <property type="entry name" value="Sec7"/>
    <property type="match status" value="1"/>
</dbReference>
<feature type="domain" description="SEC7" evidence="3">
    <location>
        <begin position="490"/>
        <end position="699"/>
    </location>
</feature>
<dbReference type="SMART" id="SM00233">
    <property type="entry name" value="PH"/>
    <property type="match status" value="1"/>
</dbReference>
<dbReference type="PANTHER" id="PTHR10663">
    <property type="entry name" value="GUANYL-NUCLEOTIDE EXCHANGE FACTOR"/>
    <property type="match status" value="1"/>
</dbReference>
<feature type="domain" description="PH" evidence="2">
    <location>
        <begin position="803"/>
        <end position="932"/>
    </location>
</feature>
<evidence type="ECO:0008006" key="6">
    <source>
        <dbReference type="Google" id="ProtNLM"/>
    </source>
</evidence>
<feature type="compositionally biased region" description="Basic and acidic residues" evidence="1">
    <location>
        <begin position="371"/>
        <end position="383"/>
    </location>
</feature>
<evidence type="ECO:0000313" key="4">
    <source>
        <dbReference type="EMBL" id="KAF2721761.1"/>
    </source>
</evidence>
<feature type="compositionally biased region" description="Low complexity" evidence="1">
    <location>
        <begin position="458"/>
        <end position="474"/>
    </location>
</feature>
<feature type="compositionally biased region" description="Basic and acidic residues" evidence="1">
    <location>
        <begin position="190"/>
        <end position="207"/>
    </location>
</feature>
<name>A0A9P4QB72_9PEZI</name>
<dbReference type="Proteomes" id="UP000799441">
    <property type="component" value="Unassembled WGS sequence"/>
</dbReference>